<feature type="domain" description="GST C-terminal" evidence="3">
    <location>
        <begin position="299"/>
        <end position="427"/>
    </location>
</feature>
<dbReference type="PANTHER" id="PTHR43969">
    <property type="entry name" value="GLUTATHIONE S TRANSFERASE D10, ISOFORM A-RELATED"/>
    <property type="match status" value="1"/>
</dbReference>
<dbReference type="SUPFAM" id="SSF52833">
    <property type="entry name" value="Thioredoxin-like"/>
    <property type="match status" value="1"/>
</dbReference>
<dbReference type="InterPro" id="IPR004046">
    <property type="entry name" value="GST_C"/>
</dbReference>
<evidence type="ECO:0000259" key="3">
    <source>
        <dbReference type="PROSITE" id="PS50405"/>
    </source>
</evidence>
<proteinExistence type="predicted"/>
<dbReference type="SFLD" id="SFLDS00019">
    <property type="entry name" value="Glutathione_Transferase_(cytos"/>
    <property type="match status" value="1"/>
</dbReference>
<organism evidence="4 5">
    <name type="scientific">Dinothrombium tinctorium</name>
    <dbReference type="NCBI Taxonomy" id="1965070"/>
    <lineage>
        <taxon>Eukaryota</taxon>
        <taxon>Metazoa</taxon>
        <taxon>Ecdysozoa</taxon>
        <taxon>Arthropoda</taxon>
        <taxon>Chelicerata</taxon>
        <taxon>Arachnida</taxon>
        <taxon>Acari</taxon>
        <taxon>Acariformes</taxon>
        <taxon>Trombidiformes</taxon>
        <taxon>Prostigmata</taxon>
        <taxon>Anystina</taxon>
        <taxon>Parasitengona</taxon>
        <taxon>Trombidioidea</taxon>
        <taxon>Trombidiidae</taxon>
        <taxon>Dinothrombium</taxon>
    </lineage>
</organism>
<evidence type="ECO:0000313" key="4">
    <source>
        <dbReference type="EMBL" id="RWS06028.1"/>
    </source>
</evidence>
<dbReference type="PANTHER" id="PTHR43969:SF9">
    <property type="entry name" value="GLUTATHIONE S TRANSFERASE D10, ISOFORM A-RELATED"/>
    <property type="match status" value="1"/>
</dbReference>
<dbReference type="STRING" id="1965070.A0A3S3RX18"/>
<dbReference type="OrthoDB" id="37920at2759"/>
<feature type="domain" description="GST N-terminal" evidence="2">
    <location>
        <begin position="1"/>
        <end position="98"/>
    </location>
</feature>
<dbReference type="InterPro" id="IPR036249">
    <property type="entry name" value="Thioredoxin-like_sf"/>
</dbReference>
<dbReference type="EMBL" id="NCKU01004384">
    <property type="protein sequence ID" value="RWS06028.1"/>
    <property type="molecule type" value="Genomic_DNA"/>
</dbReference>
<keyword evidence="5" id="KW-1185">Reference proteome</keyword>
<evidence type="ECO:0000313" key="5">
    <source>
        <dbReference type="Proteomes" id="UP000285301"/>
    </source>
</evidence>
<dbReference type="SFLD" id="SFLDG00358">
    <property type="entry name" value="Main_(cytGST)"/>
    <property type="match status" value="1"/>
</dbReference>
<dbReference type="GO" id="GO:0004364">
    <property type="term" value="F:glutathione transferase activity"/>
    <property type="evidence" value="ECO:0007669"/>
    <property type="project" value="TreeGrafter"/>
</dbReference>
<feature type="domain" description="GST C-terminal" evidence="3">
    <location>
        <begin position="104"/>
        <end position="225"/>
    </location>
</feature>
<dbReference type="PROSITE" id="PS50404">
    <property type="entry name" value="GST_NTER"/>
    <property type="match status" value="2"/>
</dbReference>
<dbReference type="InterPro" id="IPR036282">
    <property type="entry name" value="Glutathione-S-Trfase_C_sf"/>
</dbReference>
<dbReference type="PROSITE" id="PS50405">
    <property type="entry name" value="GST_CTER"/>
    <property type="match status" value="2"/>
</dbReference>
<dbReference type="CDD" id="cd03177">
    <property type="entry name" value="GST_C_Delta_Epsilon"/>
    <property type="match status" value="2"/>
</dbReference>
<protein>
    <submittedName>
        <fullName evidence="4">Uncharacterized protein</fullName>
    </submittedName>
</protein>
<dbReference type="Gene3D" id="1.20.1050.10">
    <property type="match status" value="2"/>
</dbReference>
<comment type="subunit">
    <text evidence="1">Homodimer.</text>
</comment>
<evidence type="ECO:0000256" key="1">
    <source>
        <dbReference type="ARBA" id="ARBA00011738"/>
    </source>
</evidence>
<dbReference type="InterPro" id="IPR004045">
    <property type="entry name" value="Glutathione_S-Trfase_N"/>
</dbReference>
<feature type="domain" description="GST N-terminal" evidence="2">
    <location>
        <begin position="212"/>
        <end position="293"/>
    </location>
</feature>
<dbReference type="Pfam" id="PF13410">
    <property type="entry name" value="GST_C_2"/>
    <property type="match status" value="1"/>
</dbReference>
<reference evidence="4 5" key="1">
    <citation type="journal article" date="2018" name="Gigascience">
        <title>Genomes of trombidid mites reveal novel predicted allergens and laterally-transferred genes associated with secondary metabolism.</title>
        <authorList>
            <person name="Dong X."/>
            <person name="Chaisiri K."/>
            <person name="Xia D."/>
            <person name="Armstrong S.D."/>
            <person name="Fang Y."/>
            <person name="Donnelly M.J."/>
            <person name="Kadowaki T."/>
            <person name="McGarry J.W."/>
            <person name="Darby A.C."/>
            <person name="Makepeace B.L."/>
        </authorList>
    </citation>
    <scope>NUCLEOTIDE SEQUENCE [LARGE SCALE GENOMIC DNA]</scope>
    <source>
        <strain evidence="4">UoL-WK</strain>
    </source>
</reference>
<comment type="caution">
    <text evidence="4">The sequence shown here is derived from an EMBL/GenBank/DDBJ whole genome shotgun (WGS) entry which is preliminary data.</text>
</comment>
<dbReference type="AlphaFoldDB" id="A0A3S3RX18"/>
<name>A0A3S3RX18_9ACAR</name>
<dbReference type="Pfam" id="PF02798">
    <property type="entry name" value="GST_N"/>
    <property type="match status" value="1"/>
</dbReference>
<dbReference type="SUPFAM" id="SSF47616">
    <property type="entry name" value="GST C-terminal domain-like"/>
    <property type="match status" value="2"/>
</dbReference>
<dbReference type="Pfam" id="PF14497">
    <property type="entry name" value="GST_C_3"/>
    <property type="match status" value="1"/>
</dbReference>
<dbReference type="Gene3D" id="3.40.30.10">
    <property type="entry name" value="Glutaredoxin"/>
    <property type="match status" value="2"/>
</dbReference>
<dbReference type="FunFam" id="1.20.1050.10:FF:000007">
    <property type="entry name" value="Glutathione S-transferase 1-1"/>
    <property type="match status" value="2"/>
</dbReference>
<evidence type="ECO:0000259" key="2">
    <source>
        <dbReference type="PROSITE" id="PS50404"/>
    </source>
</evidence>
<accession>A0A3S3RX18</accession>
<dbReference type="InterPro" id="IPR040079">
    <property type="entry name" value="Glutathione_S-Trfase"/>
</dbReference>
<dbReference type="Proteomes" id="UP000285301">
    <property type="component" value="Unassembled WGS sequence"/>
</dbReference>
<gene>
    <name evidence="4" type="ORF">B4U79_12727</name>
</gene>
<dbReference type="InterPro" id="IPR010987">
    <property type="entry name" value="Glutathione-S-Trfase_C-like"/>
</dbReference>
<dbReference type="GO" id="GO:0006749">
    <property type="term" value="P:glutathione metabolic process"/>
    <property type="evidence" value="ECO:0007669"/>
    <property type="project" value="TreeGrafter"/>
</dbReference>
<sequence>MPIEFYEEIGSPPSLAVRLAVRHLKIPVNSHFLDMGDKEQFKPEFLKRIRCQLSMRMDSFCGKGKYNEFFGFLGGFMISLLISRAINRYLVNRYAPDNELYPSDAKKRAIVDLMLDFDLGSLYPAALEWMNPPFFEKKPHDREKEKVVIEKLKLLNELISESRFAAGDHLTIADFSLLASVSTILATEHNLNQYPNIKSWITLLENELPYHKELIMPHIDALKPYLVVRMTATHLNISFNLIDLNMEEGDYLKPEFIKINPAHTIPTIIDNGFTLWESRAINRYLVNQYAPGNHLYPDDPKRQAVIDRLLDFDLGTLYPIAGDWMYTPIWKNVPRDAEKEKVLSEKLKLLDQLVGKGPYAAGEQLTIADFSLVTTLQTINAAGHDLDQYSNLKSWLNRLEQELPYYKEFVESHIKALMPWFEQKVDTDKLLEKSASTH</sequence>